<sequence length="51" mass="5884">MIKDATLDETKPMVAKKANKLRLWKNYPTTTMGIDQEEGRECRRKQGEGSE</sequence>
<reference evidence="1" key="1">
    <citation type="submission" date="2020-06" db="EMBL/GenBank/DDBJ databases">
        <authorList>
            <person name="Li T."/>
            <person name="Hu X."/>
            <person name="Zhang T."/>
            <person name="Song X."/>
            <person name="Zhang H."/>
            <person name="Dai N."/>
            <person name="Sheng W."/>
            <person name="Hou X."/>
            <person name="Wei L."/>
        </authorList>
    </citation>
    <scope>NUCLEOTIDE SEQUENCE</scope>
    <source>
        <strain evidence="1">G02</strain>
        <tissue evidence="1">Leaf</tissue>
    </source>
</reference>
<proteinExistence type="predicted"/>
<evidence type="ECO:0000313" key="1">
    <source>
        <dbReference type="EMBL" id="KAL0288130.1"/>
    </source>
</evidence>
<reference evidence="1" key="2">
    <citation type="journal article" date="2024" name="Plant">
        <title>Genomic evolution and insights into agronomic trait innovations of Sesamum species.</title>
        <authorList>
            <person name="Miao H."/>
            <person name="Wang L."/>
            <person name="Qu L."/>
            <person name="Liu H."/>
            <person name="Sun Y."/>
            <person name="Le M."/>
            <person name="Wang Q."/>
            <person name="Wei S."/>
            <person name="Zheng Y."/>
            <person name="Lin W."/>
            <person name="Duan Y."/>
            <person name="Cao H."/>
            <person name="Xiong S."/>
            <person name="Wang X."/>
            <person name="Wei L."/>
            <person name="Li C."/>
            <person name="Ma Q."/>
            <person name="Ju M."/>
            <person name="Zhao R."/>
            <person name="Li G."/>
            <person name="Mu C."/>
            <person name="Tian Q."/>
            <person name="Mei H."/>
            <person name="Zhang T."/>
            <person name="Gao T."/>
            <person name="Zhang H."/>
        </authorList>
    </citation>
    <scope>NUCLEOTIDE SEQUENCE</scope>
    <source>
        <strain evidence="1">G02</strain>
    </source>
</reference>
<dbReference type="EMBL" id="JACGWJ010000800">
    <property type="protein sequence ID" value="KAL0288130.1"/>
    <property type="molecule type" value="Genomic_DNA"/>
</dbReference>
<protein>
    <submittedName>
        <fullName evidence="1">Uncharacterized protein</fullName>
    </submittedName>
</protein>
<dbReference type="AlphaFoldDB" id="A0AAW2J3F5"/>
<organism evidence="1">
    <name type="scientific">Sesamum radiatum</name>
    <name type="common">Black benniseed</name>
    <dbReference type="NCBI Taxonomy" id="300843"/>
    <lineage>
        <taxon>Eukaryota</taxon>
        <taxon>Viridiplantae</taxon>
        <taxon>Streptophyta</taxon>
        <taxon>Embryophyta</taxon>
        <taxon>Tracheophyta</taxon>
        <taxon>Spermatophyta</taxon>
        <taxon>Magnoliopsida</taxon>
        <taxon>eudicotyledons</taxon>
        <taxon>Gunneridae</taxon>
        <taxon>Pentapetalae</taxon>
        <taxon>asterids</taxon>
        <taxon>lamiids</taxon>
        <taxon>Lamiales</taxon>
        <taxon>Pedaliaceae</taxon>
        <taxon>Sesamum</taxon>
    </lineage>
</organism>
<comment type="caution">
    <text evidence="1">The sequence shown here is derived from an EMBL/GenBank/DDBJ whole genome shotgun (WGS) entry which is preliminary data.</text>
</comment>
<name>A0AAW2J3F5_SESRA</name>
<accession>A0AAW2J3F5</accession>
<gene>
    <name evidence="1" type="ORF">Sradi_7105900</name>
</gene>